<keyword evidence="6 8" id="KW-0807">Transducer</keyword>
<dbReference type="SMART" id="SM01049">
    <property type="entry name" value="Cache_2"/>
    <property type="match status" value="1"/>
</dbReference>
<feature type="domain" description="Methyl-accepting transducer" evidence="10">
    <location>
        <begin position="293"/>
        <end position="529"/>
    </location>
</feature>
<evidence type="ECO:0000256" key="2">
    <source>
        <dbReference type="ARBA" id="ARBA00022475"/>
    </source>
</evidence>
<dbReference type="SUPFAM" id="SSF58104">
    <property type="entry name" value="Methyl-accepting chemotaxis protein (MCP) signaling domain"/>
    <property type="match status" value="1"/>
</dbReference>
<accession>A0A0C2VMF0</accession>
<keyword evidence="4 9" id="KW-1133">Transmembrane helix</keyword>
<dbReference type="InterPro" id="IPR004089">
    <property type="entry name" value="MCPsignal_dom"/>
</dbReference>
<dbReference type="Gene3D" id="3.30.450.20">
    <property type="entry name" value="PAS domain"/>
    <property type="match status" value="1"/>
</dbReference>
<dbReference type="Proteomes" id="UP000031938">
    <property type="component" value="Unassembled WGS sequence"/>
</dbReference>
<evidence type="ECO:0000256" key="5">
    <source>
        <dbReference type="ARBA" id="ARBA00023136"/>
    </source>
</evidence>
<dbReference type="GO" id="GO:0007165">
    <property type="term" value="P:signal transduction"/>
    <property type="evidence" value="ECO:0007669"/>
    <property type="project" value="UniProtKB-KW"/>
</dbReference>
<dbReference type="PROSITE" id="PS50885">
    <property type="entry name" value="HAMP"/>
    <property type="match status" value="1"/>
</dbReference>
<dbReference type="Pfam" id="PF17200">
    <property type="entry name" value="sCache_2"/>
    <property type="match status" value="1"/>
</dbReference>
<name>A0A0C2VMF0_9BACL</name>
<proteinExistence type="inferred from homology"/>
<evidence type="ECO:0000256" key="6">
    <source>
        <dbReference type="ARBA" id="ARBA00023224"/>
    </source>
</evidence>
<evidence type="ECO:0000256" key="3">
    <source>
        <dbReference type="ARBA" id="ARBA00022692"/>
    </source>
</evidence>
<dbReference type="FunFam" id="1.10.287.950:FF:000001">
    <property type="entry name" value="Methyl-accepting chemotaxis sensory transducer"/>
    <property type="match status" value="1"/>
</dbReference>
<dbReference type="CDD" id="cd06225">
    <property type="entry name" value="HAMP"/>
    <property type="match status" value="1"/>
</dbReference>
<comment type="subcellular location">
    <subcellularLocation>
        <location evidence="1">Cell membrane</location>
        <topology evidence="1">Multi-pass membrane protein</topology>
    </subcellularLocation>
</comment>
<dbReference type="RefSeq" id="WP_041089479.1">
    <property type="nucleotide sequence ID" value="NZ_JXRP01000018.1"/>
</dbReference>
<gene>
    <name evidence="12" type="ORF">KP78_27270</name>
</gene>
<dbReference type="STRING" id="889306.KP78_27270"/>
<dbReference type="PANTHER" id="PTHR32089">
    <property type="entry name" value="METHYL-ACCEPTING CHEMOTAXIS PROTEIN MCPB"/>
    <property type="match status" value="1"/>
</dbReference>
<dbReference type="GO" id="GO:0005886">
    <property type="term" value="C:plasma membrane"/>
    <property type="evidence" value="ECO:0007669"/>
    <property type="project" value="UniProtKB-SubCell"/>
</dbReference>
<evidence type="ECO:0000256" key="8">
    <source>
        <dbReference type="PROSITE-ProRule" id="PRU00284"/>
    </source>
</evidence>
<dbReference type="CDD" id="cd11386">
    <property type="entry name" value="MCP_signal"/>
    <property type="match status" value="1"/>
</dbReference>
<dbReference type="Gene3D" id="6.10.340.10">
    <property type="match status" value="1"/>
</dbReference>
<evidence type="ECO:0000256" key="4">
    <source>
        <dbReference type="ARBA" id="ARBA00022989"/>
    </source>
</evidence>
<evidence type="ECO:0000256" key="1">
    <source>
        <dbReference type="ARBA" id="ARBA00004651"/>
    </source>
</evidence>
<dbReference type="SMART" id="SM00304">
    <property type="entry name" value="HAMP"/>
    <property type="match status" value="1"/>
</dbReference>
<feature type="domain" description="HAMP" evidence="11">
    <location>
        <begin position="222"/>
        <end position="274"/>
    </location>
</feature>
<keyword evidence="2" id="KW-1003">Cell membrane</keyword>
<dbReference type="OrthoDB" id="9810264at2"/>
<dbReference type="EMBL" id="JXRP01000018">
    <property type="protein sequence ID" value="KIL45183.1"/>
    <property type="molecule type" value="Genomic_DNA"/>
</dbReference>
<dbReference type="PATRIC" id="fig|889306.3.peg.2740"/>
<organism evidence="12 13">
    <name type="scientific">Jeotgalibacillus soli</name>
    <dbReference type="NCBI Taxonomy" id="889306"/>
    <lineage>
        <taxon>Bacteria</taxon>
        <taxon>Bacillati</taxon>
        <taxon>Bacillota</taxon>
        <taxon>Bacilli</taxon>
        <taxon>Bacillales</taxon>
        <taxon>Caryophanaceae</taxon>
        <taxon>Jeotgalibacillus</taxon>
    </lineage>
</organism>
<dbReference type="AlphaFoldDB" id="A0A0C2VMF0"/>
<evidence type="ECO:0000313" key="12">
    <source>
        <dbReference type="EMBL" id="KIL45183.1"/>
    </source>
</evidence>
<evidence type="ECO:0000259" key="11">
    <source>
        <dbReference type="PROSITE" id="PS50885"/>
    </source>
</evidence>
<keyword evidence="3 9" id="KW-0812">Transmembrane</keyword>
<evidence type="ECO:0000256" key="7">
    <source>
        <dbReference type="ARBA" id="ARBA00029447"/>
    </source>
</evidence>
<evidence type="ECO:0000259" key="10">
    <source>
        <dbReference type="PROSITE" id="PS50111"/>
    </source>
</evidence>
<sequence length="579" mass="63426">MKKGISLKYQLMLFIFVILATVLTVMFLIAYDSAKDEIIDLGEEMFTNVNKDVIGTADLLNERVEAGDMTLEEAQETFRTYVNGPKMPDGSRDITQTKMSQNDYMFFWAFQEDGVMTMHPAPTEGQNLWDYQVDGKYTVRDTWANREKTGGIYREIWQNEGEPIYTYISHLEYYEPWGWIIGAGGREEVLYERRMDGLQREFLITAILSLIGALAASYFFAGLISKKINKLRFAIEKASEGDLTQSVQIDFKDEFGHLADNYNSMTDNLRQIVRQVSDASQQVAATSEQLTANAELTSKSSEQIAETLDSVAAGTEKQLQSIEDTVQAAEGVARGGGQIEENMEKASTLAVQTSQKAAEGDESLKKAVHQMNSINKTVGGLADAVKVLGENSKEIGQIVQVITDISEQTNLLALNAAIEAARAGESGKGFAVVADEVRKLAEQSAKSAEQIKQLINVIQAETNKTINSTQHATAEVSEGIQVVGQAGESFQHIQESIGEVSVQFEQVLAAVKKVSPETEKMVHSISLVSEIAEGTAASTQTVSASTEDQVASMQEITASAAALSKMSEELHNLVGKFKI</sequence>
<keyword evidence="5 9" id="KW-0472">Membrane</keyword>
<evidence type="ECO:0008006" key="14">
    <source>
        <dbReference type="Google" id="ProtNLM"/>
    </source>
</evidence>
<dbReference type="PANTHER" id="PTHR32089:SF112">
    <property type="entry name" value="LYSOZYME-LIKE PROTEIN-RELATED"/>
    <property type="match status" value="1"/>
</dbReference>
<dbReference type="InterPro" id="IPR003660">
    <property type="entry name" value="HAMP_dom"/>
</dbReference>
<evidence type="ECO:0000313" key="13">
    <source>
        <dbReference type="Proteomes" id="UP000031938"/>
    </source>
</evidence>
<reference evidence="12 13" key="1">
    <citation type="submission" date="2015-01" db="EMBL/GenBank/DDBJ databases">
        <title>Genome sequencing of Jeotgalibacillus soli.</title>
        <authorList>
            <person name="Goh K.M."/>
            <person name="Chan K.-G."/>
            <person name="Yaakop A.S."/>
            <person name="Ee R."/>
            <person name="Gan H.M."/>
            <person name="Chan C.S."/>
        </authorList>
    </citation>
    <scope>NUCLEOTIDE SEQUENCE [LARGE SCALE GENOMIC DNA]</scope>
    <source>
        <strain evidence="12 13">P9</strain>
    </source>
</reference>
<dbReference type="Pfam" id="PF00672">
    <property type="entry name" value="HAMP"/>
    <property type="match status" value="1"/>
</dbReference>
<feature type="transmembrane region" description="Helical" evidence="9">
    <location>
        <begin position="202"/>
        <end position="224"/>
    </location>
</feature>
<dbReference type="GO" id="GO:0006935">
    <property type="term" value="P:chemotaxis"/>
    <property type="evidence" value="ECO:0007669"/>
    <property type="project" value="UniProtKB-ARBA"/>
</dbReference>
<protein>
    <recommendedName>
        <fullName evidence="14">Methyl-accepting chemotaxis protein</fullName>
    </recommendedName>
</protein>
<feature type="transmembrane region" description="Helical" evidence="9">
    <location>
        <begin position="12"/>
        <end position="31"/>
    </location>
</feature>
<evidence type="ECO:0000256" key="9">
    <source>
        <dbReference type="SAM" id="Phobius"/>
    </source>
</evidence>
<dbReference type="Gene3D" id="1.10.287.950">
    <property type="entry name" value="Methyl-accepting chemotaxis protein"/>
    <property type="match status" value="1"/>
</dbReference>
<comment type="similarity">
    <text evidence="7">Belongs to the methyl-accepting chemotaxis (MCP) protein family.</text>
</comment>
<dbReference type="PROSITE" id="PS50111">
    <property type="entry name" value="CHEMOTAXIS_TRANSDUC_2"/>
    <property type="match status" value="1"/>
</dbReference>
<comment type="caution">
    <text evidence="12">The sequence shown here is derived from an EMBL/GenBank/DDBJ whole genome shotgun (WGS) entry which is preliminary data.</text>
</comment>
<dbReference type="InterPro" id="IPR033480">
    <property type="entry name" value="sCache_2"/>
</dbReference>
<dbReference type="Pfam" id="PF00015">
    <property type="entry name" value="MCPsignal"/>
    <property type="match status" value="1"/>
</dbReference>
<keyword evidence="13" id="KW-1185">Reference proteome</keyword>
<dbReference type="SMART" id="SM00283">
    <property type="entry name" value="MA"/>
    <property type="match status" value="1"/>
</dbReference>